<keyword evidence="4 5" id="KW-0472">Membrane</keyword>
<accession>A0AAD3CGR5</accession>
<dbReference type="PANTHER" id="PTHR46140:SF1">
    <property type="entry name" value="VACUOLAR TRANSPORTER CHAPERONE COMPLEX SUBUNIT 4-RELATED"/>
    <property type="match status" value="1"/>
</dbReference>
<dbReference type="EMBL" id="BLLK01000020">
    <property type="protein sequence ID" value="GFH45548.1"/>
    <property type="molecule type" value="Genomic_DNA"/>
</dbReference>
<dbReference type="InterPro" id="IPR051572">
    <property type="entry name" value="VTC_Complex_Subunit"/>
</dbReference>
<evidence type="ECO:0000259" key="7">
    <source>
        <dbReference type="Pfam" id="PF09359"/>
    </source>
</evidence>
<evidence type="ECO:0000256" key="2">
    <source>
        <dbReference type="ARBA" id="ARBA00022692"/>
    </source>
</evidence>
<dbReference type="InterPro" id="IPR042267">
    <property type="entry name" value="VTC_sf"/>
</dbReference>
<dbReference type="AlphaFoldDB" id="A0AAD3CGR5"/>
<dbReference type="Pfam" id="PF09359">
    <property type="entry name" value="VTC"/>
    <property type="match status" value="1"/>
</dbReference>
<evidence type="ECO:0008006" key="10">
    <source>
        <dbReference type="Google" id="ProtNLM"/>
    </source>
</evidence>
<keyword evidence="3 5" id="KW-1133">Transmembrane helix</keyword>
<organism evidence="8 9">
    <name type="scientific">Chaetoceros tenuissimus</name>
    <dbReference type="NCBI Taxonomy" id="426638"/>
    <lineage>
        <taxon>Eukaryota</taxon>
        <taxon>Sar</taxon>
        <taxon>Stramenopiles</taxon>
        <taxon>Ochrophyta</taxon>
        <taxon>Bacillariophyta</taxon>
        <taxon>Coscinodiscophyceae</taxon>
        <taxon>Chaetocerotophycidae</taxon>
        <taxon>Chaetocerotales</taxon>
        <taxon>Chaetocerotaceae</taxon>
        <taxon>Chaetoceros</taxon>
    </lineage>
</organism>
<evidence type="ECO:0000256" key="1">
    <source>
        <dbReference type="ARBA" id="ARBA00004127"/>
    </source>
</evidence>
<dbReference type="Gene3D" id="3.20.100.30">
    <property type="entry name" value="VTC, catalytic tunnel domain"/>
    <property type="match status" value="1"/>
</dbReference>
<feature type="transmembrane region" description="Helical" evidence="5">
    <location>
        <begin position="526"/>
        <end position="547"/>
    </location>
</feature>
<evidence type="ECO:0000313" key="8">
    <source>
        <dbReference type="EMBL" id="GFH45548.1"/>
    </source>
</evidence>
<keyword evidence="9" id="KW-1185">Reference proteome</keyword>
<dbReference type="Proteomes" id="UP001054902">
    <property type="component" value="Unassembled WGS sequence"/>
</dbReference>
<protein>
    <recommendedName>
        <fullName evidence="10">SPX domain-containing protein</fullName>
    </recommendedName>
</protein>
<evidence type="ECO:0000256" key="3">
    <source>
        <dbReference type="ARBA" id="ARBA00022989"/>
    </source>
</evidence>
<proteinExistence type="predicted"/>
<feature type="domain" description="VTC" evidence="7">
    <location>
        <begin position="154"/>
        <end position="423"/>
    </location>
</feature>
<dbReference type="GO" id="GO:0012505">
    <property type="term" value="C:endomembrane system"/>
    <property type="evidence" value="ECO:0007669"/>
    <property type="project" value="UniProtKB-SubCell"/>
</dbReference>
<dbReference type="GO" id="GO:0006799">
    <property type="term" value="P:polyphosphate biosynthetic process"/>
    <property type="evidence" value="ECO:0007669"/>
    <property type="project" value="UniProtKB-ARBA"/>
</dbReference>
<evidence type="ECO:0000259" key="6">
    <source>
        <dbReference type="Pfam" id="PF02656"/>
    </source>
</evidence>
<evidence type="ECO:0000256" key="5">
    <source>
        <dbReference type="SAM" id="Phobius"/>
    </source>
</evidence>
<comment type="caution">
    <text evidence="8">The sequence shown here is derived from an EMBL/GenBank/DDBJ whole genome shotgun (WGS) entry which is preliminary data.</text>
</comment>
<dbReference type="Pfam" id="PF02656">
    <property type="entry name" value="DUF202"/>
    <property type="match status" value="1"/>
</dbReference>
<name>A0AAD3CGR5_9STRA</name>
<dbReference type="PANTHER" id="PTHR46140">
    <property type="entry name" value="VACUOLAR TRANSPORTER CHAPERONE 1-RELATED"/>
    <property type="match status" value="1"/>
</dbReference>
<comment type="subcellular location">
    <subcellularLocation>
        <location evidence="1">Endomembrane system</location>
        <topology evidence="1">Multi-pass membrane protein</topology>
    </subcellularLocation>
</comment>
<dbReference type="InterPro" id="IPR018966">
    <property type="entry name" value="VTC_domain"/>
</dbReference>
<dbReference type="InterPro" id="IPR003807">
    <property type="entry name" value="DUF202"/>
</dbReference>
<feature type="domain" description="DUF202" evidence="6">
    <location>
        <begin position="517"/>
        <end position="582"/>
    </location>
</feature>
<evidence type="ECO:0000313" key="9">
    <source>
        <dbReference type="Proteomes" id="UP001054902"/>
    </source>
</evidence>
<reference evidence="8 9" key="1">
    <citation type="journal article" date="2021" name="Sci. Rep.">
        <title>The genome of the diatom Chaetoceros tenuissimus carries an ancient integrated fragment of an extant virus.</title>
        <authorList>
            <person name="Hongo Y."/>
            <person name="Kimura K."/>
            <person name="Takaki Y."/>
            <person name="Yoshida Y."/>
            <person name="Baba S."/>
            <person name="Kobayashi G."/>
            <person name="Nagasaki K."/>
            <person name="Hano T."/>
            <person name="Tomaru Y."/>
        </authorList>
    </citation>
    <scope>NUCLEOTIDE SEQUENCE [LARGE SCALE GENOMIC DNA]</scope>
    <source>
        <strain evidence="8 9">NIES-3715</strain>
    </source>
</reference>
<gene>
    <name evidence="8" type="ORF">CTEN210_02022</name>
</gene>
<evidence type="ECO:0000256" key="4">
    <source>
        <dbReference type="ARBA" id="ARBA00023136"/>
    </source>
</evidence>
<sequence>MNSTTHHPSPVFTNKAEIDAFVKEAEARIRDELHSVEADAKILLADLSALGETTSFLSRKEVEAFKSHADEISARLVSLKDSTASSMHSLLARSPDSFHSYSKSQVSGHPWASIFGGTRVITILSEIYLKIRCLYENDASNANQEWVPPSVFDRSTHKYWIEQNNLTEVMLKCLGEVPLLVYGKDPSKISNISSEEDIWDTISTSITSIYFDSPKTMVLYKDRIARVEAAQLFRIRWYGNKPSDHELIFLELKTHHERWVQNKSVKERVALKACDLSEVLLRDGRQWSKDIATEKVKNAKPKATGKELEDAIALLLRIRKLVIKKNLQPRVRSSYRRVAFQSNTNNDLRFTIDRDIELSSEEGAALGAWCRHDDKNVNPVMMPVGVFEVKLGGVAAPEWVESLLQEEKIQDGHKFSKYLSGASIHFQKDVKTLPYWAQYPLFTQFYYSADDDIEANYNKDNSLDNSEITRLTLESETDSLLRNEKKGIFKNIAFRCVPRGKKEKMVAPKSRARIEPKTYFAAERTFIQWISAALLLVTVSALLFTLAETHADNGSKINAKILLVVALFLALYALAVYFRRLHLMKNSKPYGYTDHLAPIILTLAIVTGIGSILYHALPSNSIKTVRESEGQCHRVPYSGISLLEFQPSDITIDSTRNNAIVPSNNQITAINLGSGEHEVHSLSSVEFGDFEATVLVGDILFAISEYSIDEPSKLFAFEMIGSNKPKAELLGSWKLAGSVKGSEGIAHREVDGKGQLLISSYDALMNISQIHIFEMPQLDFNDDLEGPKLHPISRLNEKIMSAGITKTKISSMQVFEDTLHVLYDNAMMIRSFDLYSGEMKGEIKLPSVGTTYDKQWEGLFFERLQSSQALDGSNLRGSSAKEGVVLHLALDSPPQVWQFFMNEEKDGTFTFPKCAAA</sequence>
<keyword evidence="2 5" id="KW-0812">Transmembrane</keyword>
<feature type="transmembrane region" description="Helical" evidence="5">
    <location>
        <begin position="559"/>
        <end position="578"/>
    </location>
</feature>
<feature type="transmembrane region" description="Helical" evidence="5">
    <location>
        <begin position="598"/>
        <end position="617"/>
    </location>
</feature>